<dbReference type="PANTHER" id="PTHR45136:SF2">
    <property type="entry name" value="ABC TRANSPORTER DOMAIN-CONTAINING PROTEIN"/>
    <property type="match status" value="1"/>
</dbReference>
<evidence type="ECO:0000256" key="5">
    <source>
        <dbReference type="ARBA" id="ARBA00022989"/>
    </source>
</evidence>
<dbReference type="EMBL" id="JABFAA010000013">
    <property type="protein sequence ID" value="MBA0698428.1"/>
    <property type="molecule type" value="Genomic_DNA"/>
</dbReference>
<dbReference type="InterPro" id="IPR036640">
    <property type="entry name" value="ABC1_TM_sf"/>
</dbReference>
<evidence type="ECO:0000256" key="6">
    <source>
        <dbReference type="ARBA" id="ARBA00023136"/>
    </source>
</evidence>
<accession>A0A7J8YFQ9</accession>
<evidence type="ECO:0000256" key="7">
    <source>
        <dbReference type="ARBA" id="ARBA00023180"/>
    </source>
</evidence>
<dbReference type="InterPro" id="IPR027417">
    <property type="entry name" value="P-loop_NTPase"/>
</dbReference>
<evidence type="ECO:0000259" key="9">
    <source>
        <dbReference type="PROSITE" id="PS50893"/>
    </source>
</evidence>
<dbReference type="PROSITE" id="PS50893">
    <property type="entry name" value="ABC_TRANSPORTER_2"/>
    <property type="match status" value="1"/>
</dbReference>
<dbReference type="Gene3D" id="1.20.1560.10">
    <property type="entry name" value="ABC transporter type 1, transmembrane domain"/>
    <property type="match status" value="1"/>
</dbReference>
<dbReference type="PROSITE" id="PS50929">
    <property type="entry name" value="ABC_TM1F"/>
    <property type="match status" value="1"/>
</dbReference>
<dbReference type="GO" id="GO:0016020">
    <property type="term" value="C:membrane"/>
    <property type="evidence" value="ECO:0007669"/>
    <property type="project" value="InterPro"/>
</dbReference>
<keyword evidence="12" id="KW-1185">Reference proteome</keyword>
<comment type="caution">
    <text evidence="11">The sequence shown here is derived from an EMBL/GenBank/DDBJ whole genome shotgun (WGS) entry which is preliminary data.</text>
</comment>
<dbReference type="GO" id="GO:0016887">
    <property type="term" value="F:ATP hydrolysis activity"/>
    <property type="evidence" value="ECO:0007669"/>
    <property type="project" value="InterPro"/>
</dbReference>
<dbReference type="Proteomes" id="UP000593577">
    <property type="component" value="Unassembled WGS sequence"/>
</dbReference>
<dbReference type="Gene3D" id="3.40.50.300">
    <property type="entry name" value="P-loop containing nucleotide triphosphate hydrolases"/>
    <property type="match status" value="1"/>
</dbReference>
<evidence type="ECO:0000256" key="8">
    <source>
        <dbReference type="SAM" id="Phobius"/>
    </source>
</evidence>
<feature type="transmembrane region" description="Helical" evidence="8">
    <location>
        <begin position="88"/>
        <end position="110"/>
    </location>
</feature>
<dbReference type="SUPFAM" id="SSF90123">
    <property type="entry name" value="ABC transporter transmembrane region"/>
    <property type="match status" value="1"/>
</dbReference>
<keyword evidence="4" id="KW-0677">Repeat</keyword>
<dbReference type="Pfam" id="PF00664">
    <property type="entry name" value="ABC_membrane"/>
    <property type="match status" value="1"/>
</dbReference>
<evidence type="ECO:0000259" key="10">
    <source>
        <dbReference type="PROSITE" id="PS50929"/>
    </source>
</evidence>
<keyword evidence="7" id="KW-0325">Glycoprotein</keyword>
<reference evidence="11 12" key="1">
    <citation type="journal article" date="2019" name="Genome Biol. Evol.">
        <title>Insights into the evolution of the New World diploid cottons (Gossypium, subgenus Houzingenia) based on genome sequencing.</title>
        <authorList>
            <person name="Grover C.E."/>
            <person name="Arick M.A. 2nd"/>
            <person name="Thrash A."/>
            <person name="Conover J.L."/>
            <person name="Sanders W.S."/>
            <person name="Peterson D.G."/>
            <person name="Frelichowski J.E."/>
            <person name="Scheffler J.A."/>
            <person name="Scheffler B.E."/>
            <person name="Wendel J.F."/>
        </authorList>
    </citation>
    <scope>NUCLEOTIDE SEQUENCE [LARGE SCALE GENOMIC DNA]</scope>
    <source>
        <strain evidence="11">185</strain>
        <tissue evidence="11">Leaf</tissue>
    </source>
</reference>
<evidence type="ECO:0000313" key="11">
    <source>
        <dbReference type="EMBL" id="MBA0698428.1"/>
    </source>
</evidence>
<proteinExistence type="inferred from homology"/>
<dbReference type="PANTHER" id="PTHR45136">
    <property type="entry name" value="ABC TRANSPORTER DOMAIN-CONTAINING PROTEIN"/>
    <property type="match status" value="1"/>
</dbReference>
<comment type="similarity">
    <text evidence="1">Belongs to the ABC transporter superfamily. ABCB family. Multidrug resistance exporter (TC 3.A.1.201) subfamily.</text>
</comment>
<dbReference type="GO" id="GO:0005524">
    <property type="term" value="F:ATP binding"/>
    <property type="evidence" value="ECO:0007669"/>
    <property type="project" value="InterPro"/>
</dbReference>
<evidence type="ECO:0000313" key="12">
    <source>
        <dbReference type="Proteomes" id="UP000593577"/>
    </source>
</evidence>
<dbReference type="InterPro" id="IPR011527">
    <property type="entry name" value="ABC1_TM_dom"/>
</dbReference>
<feature type="non-terminal residue" evidence="11">
    <location>
        <position position="1"/>
    </location>
</feature>
<keyword evidence="2" id="KW-0813">Transport</keyword>
<feature type="domain" description="ABC transmembrane type-1" evidence="10">
    <location>
        <begin position="1"/>
        <end position="127"/>
    </location>
</feature>
<dbReference type="InterPro" id="IPR003439">
    <property type="entry name" value="ABC_transporter-like_ATP-bd"/>
</dbReference>
<sequence length="281" mass="31395">MGLFIAWRLAIVMIVLQPLIILSIYTQITILKRMFEKAIIAQQDSSKLAAEAVSNHRTITAFSSQDQILKMLQKAHEGPRKEIVRQSWLAGLGLGSAQLLTSCIMAFDFWYGGELIRQGYITTKAFIETLLILTAAKGLNLMNLMVTLLRKFQHYFLRENIPYGASGKTDASEIIEAAKAANTHDFIADLVDGYNPWCGDRDVQLAGDQKQRIAIARAILRKPTMLLLDEATSALDSESEKVVQEALDQVMERRTSVTHRLSTIQDCDLIAVLDKGKVVEK</sequence>
<name>A0A7J8YFQ9_GOSAI</name>
<gene>
    <name evidence="11" type="ORF">Goari_000140</name>
</gene>
<dbReference type="AlphaFoldDB" id="A0A7J8YFQ9"/>
<organism evidence="11 12">
    <name type="scientific">Gossypium aridum</name>
    <name type="common">American cotton</name>
    <name type="synonym">Erioxylum aridum</name>
    <dbReference type="NCBI Taxonomy" id="34290"/>
    <lineage>
        <taxon>Eukaryota</taxon>
        <taxon>Viridiplantae</taxon>
        <taxon>Streptophyta</taxon>
        <taxon>Embryophyta</taxon>
        <taxon>Tracheophyta</taxon>
        <taxon>Spermatophyta</taxon>
        <taxon>Magnoliopsida</taxon>
        <taxon>eudicotyledons</taxon>
        <taxon>Gunneridae</taxon>
        <taxon>Pentapetalae</taxon>
        <taxon>rosids</taxon>
        <taxon>malvids</taxon>
        <taxon>Malvales</taxon>
        <taxon>Malvaceae</taxon>
        <taxon>Malvoideae</taxon>
        <taxon>Gossypium</taxon>
    </lineage>
</organism>
<dbReference type="GO" id="GO:0140359">
    <property type="term" value="F:ABC-type transporter activity"/>
    <property type="evidence" value="ECO:0007669"/>
    <property type="project" value="InterPro"/>
</dbReference>
<keyword evidence="5 8" id="KW-1133">Transmembrane helix</keyword>
<evidence type="ECO:0000256" key="4">
    <source>
        <dbReference type="ARBA" id="ARBA00022737"/>
    </source>
</evidence>
<feature type="domain" description="ABC transporter" evidence="9">
    <location>
        <begin position="48"/>
        <end position="281"/>
    </location>
</feature>
<evidence type="ECO:0000256" key="3">
    <source>
        <dbReference type="ARBA" id="ARBA00022692"/>
    </source>
</evidence>
<feature type="transmembrane region" description="Helical" evidence="8">
    <location>
        <begin position="6"/>
        <end position="25"/>
    </location>
</feature>
<protein>
    <submittedName>
        <fullName evidence="11">Uncharacterized protein</fullName>
    </submittedName>
</protein>
<keyword evidence="3 8" id="KW-0812">Transmembrane</keyword>
<dbReference type="Pfam" id="PF00005">
    <property type="entry name" value="ABC_tran"/>
    <property type="match status" value="1"/>
</dbReference>
<dbReference type="SUPFAM" id="SSF52540">
    <property type="entry name" value="P-loop containing nucleoside triphosphate hydrolases"/>
    <property type="match status" value="1"/>
</dbReference>
<evidence type="ECO:0000256" key="1">
    <source>
        <dbReference type="ARBA" id="ARBA00007577"/>
    </source>
</evidence>
<keyword evidence="6 8" id="KW-0472">Membrane</keyword>
<feature type="transmembrane region" description="Helical" evidence="8">
    <location>
        <begin position="130"/>
        <end position="149"/>
    </location>
</feature>
<evidence type="ECO:0000256" key="2">
    <source>
        <dbReference type="ARBA" id="ARBA00022448"/>
    </source>
</evidence>